<keyword evidence="1" id="KW-0732">Signal</keyword>
<dbReference type="EMBL" id="WHUF01000002">
    <property type="protein sequence ID" value="MQA19519.1"/>
    <property type="molecule type" value="Genomic_DNA"/>
</dbReference>
<dbReference type="Pfam" id="PF13689">
    <property type="entry name" value="DUF4154"/>
    <property type="match status" value="1"/>
</dbReference>
<feature type="chain" id="PRO_5033049395" evidence="1">
    <location>
        <begin position="24"/>
        <end position="171"/>
    </location>
</feature>
<keyword evidence="3" id="KW-1185">Reference proteome</keyword>
<protein>
    <submittedName>
        <fullName evidence="2">DUF4154 domain-containing protein</fullName>
    </submittedName>
</protein>
<dbReference type="RefSeq" id="WP_152803332.1">
    <property type="nucleotide sequence ID" value="NZ_WHUF01000002.1"/>
</dbReference>
<gene>
    <name evidence="2" type="ORF">GEV01_08325</name>
</gene>
<evidence type="ECO:0000313" key="3">
    <source>
        <dbReference type="Proteomes" id="UP000444318"/>
    </source>
</evidence>
<accession>A0A843S5T1</accession>
<name>A0A843S5T1_9BURK</name>
<dbReference type="Proteomes" id="UP000444318">
    <property type="component" value="Unassembled WGS sequence"/>
</dbReference>
<sequence>MRAWRKTWLLLPMLAALASPARAGQDQLQLKAAFIYRFAQLTQWPPPPQREFTYCVAGDAPLQDALRTLMQSTPGGIPVHTLQLSEPQRVPQCQLLVLGAGVRGDLRRWHEILADDPVLVVGDSAESFRSGAIIGLVIEPNGLAFRINQTEARRRGLAISYQMLKLAREVK</sequence>
<evidence type="ECO:0000256" key="1">
    <source>
        <dbReference type="SAM" id="SignalP"/>
    </source>
</evidence>
<evidence type="ECO:0000313" key="2">
    <source>
        <dbReference type="EMBL" id="MQA19519.1"/>
    </source>
</evidence>
<dbReference type="AlphaFoldDB" id="A0A843S5T1"/>
<dbReference type="InterPro" id="IPR025293">
    <property type="entry name" value="YfiR/HmsC-like"/>
</dbReference>
<feature type="signal peptide" evidence="1">
    <location>
        <begin position="1"/>
        <end position="23"/>
    </location>
</feature>
<proteinExistence type="predicted"/>
<organism evidence="2 3">
    <name type="scientific">Rugamonas rivuli</name>
    <dbReference type="NCBI Taxonomy" id="2743358"/>
    <lineage>
        <taxon>Bacteria</taxon>
        <taxon>Pseudomonadati</taxon>
        <taxon>Pseudomonadota</taxon>
        <taxon>Betaproteobacteria</taxon>
        <taxon>Burkholderiales</taxon>
        <taxon>Oxalobacteraceae</taxon>
        <taxon>Telluria group</taxon>
        <taxon>Rugamonas</taxon>
    </lineage>
</organism>
<reference evidence="2 3" key="1">
    <citation type="submission" date="2019-10" db="EMBL/GenBank/DDBJ databases">
        <title>Two novel species isolated from a subtropical stream in China.</title>
        <authorList>
            <person name="Lu H."/>
        </authorList>
    </citation>
    <scope>NUCLEOTIDE SEQUENCE [LARGE SCALE GENOMIC DNA]</scope>
    <source>
        <strain evidence="2 3">FT103W</strain>
    </source>
</reference>
<comment type="caution">
    <text evidence="2">The sequence shown here is derived from an EMBL/GenBank/DDBJ whole genome shotgun (WGS) entry which is preliminary data.</text>
</comment>